<keyword evidence="2" id="KW-1185">Reference proteome</keyword>
<proteinExistence type="predicted"/>
<reference evidence="1 2" key="1">
    <citation type="journal article" date="2021" name="Hortic Res">
        <title>High-quality reference genome and annotation aids understanding of berry development for evergreen blueberry (Vaccinium darrowii).</title>
        <authorList>
            <person name="Yu J."/>
            <person name="Hulse-Kemp A.M."/>
            <person name="Babiker E."/>
            <person name="Staton M."/>
        </authorList>
    </citation>
    <scope>NUCLEOTIDE SEQUENCE [LARGE SCALE GENOMIC DNA]</scope>
    <source>
        <strain evidence="2">cv. NJ 8807/NJ 8810</strain>
        <tissue evidence="1">Young leaf</tissue>
    </source>
</reference>
<comment type="caution">
    <text evidence="1">The sequence shown here is derived from an EMBL/GenBank/DDBJ whole genome shotgun (WGS) entry which is preliminary data.</text>
</comment>
<dbReference type="EMBL" id="CM037151">
    <property type="protein sequence ID" value="KAH7843576.1"/>
    <property type="molecule type" value="Genomic_DNA"/>
</dbReference>
<sequence>MHADRSSQSSNSGSSKLRLMAVLIECSECLIYQEEFYVGNEVRGLSCAHNLLVDCIDDWLRLNVKCP</sequence>
<gene>
    <name evidence="1" type="ORF">Vadar_018322</name>
</gene>
<organism evidence="1 2">
    <name type="scientific">Vaccinium darrowii</name>
    <dbReference type="NCBI Taxonomy" id="229202"/>
    <lineage>
        <taxon>Eukaryota</taxon>
        <taxon>Viridiplantae</taxon>
        <taxon>Streptophyta</taxon>
        <taxon>Embryophyta</taxon>
        <taxon>Tracheophyta</taxon>
        <taxon>Spermatophyta</taxon>
        <taxon>Magnoliopsida</taxon>
        <taxon>eudicotyledons</taxon>
        <taxon>Gunneridae</taxon>
        <taxon>Pentapetalae</taxon>
        <taxon>asterids</taxon>
        <taxon>Ericales</taxon>
        <taxon>Ericaceae</taxon>
        <taxon>Vaccinioideae</taxon>
        <taxon>Vaccinieae</taxon>
        <taxon>Vaccinium</taxon>
    </lineage>
</organism>
<evidence type="ECO:0000313" key="2">
    <source>
        <dbReference type="Proteomes" id="UP000828048"/>
    </source>
</evidence>
<name>A0ACB7XRI7_9ERIC</name>
<protein>
    <submittedName>
        <fullName evidence="1">Uncharacterized protein</fullName>
    </submittedName>
</protein>
<accession>A0ACB7XRI7</accession>
<evidence type="ECO:0000313" key="1">
    <source>
        <dbReference type="EMBL" id="KAH7843576.1"/>
    </source>
</evidence>
<dbReference type="Proteomes" id="UP000828048">
    <property type="component" value="Chromosome 1"/>
</dbReference>